<protein>
    <submittedName>
        <fullName evidence="2">Uncharacterized protein</fullName>
    </submittedName>
</protein>
<dbReference type="GeneID" id="37014465"/>
<feature type="compositionally biased region" description="Low complexity" evidence="1">
    <location>
        <begin position="1"/>
        <end position="28"/>
    </location>
</feature>
<feature type="compositionally biased region" description="Low complexity" evidence="1">
    <location>
        <begin position="68"/>
        <end position="82"/>
    </location>
</feature>
<accession>A0A316U3U8</accession>
<evidence type="ECO:0000256" key="1">
    <source>
        <dbReference type="SAM" id="MobiDB-lite"/>
    </source>
</evidence>
<evidence type="ECO:0000313" key="2">
    <source>
        <dbReference type="EMBL" id="PWN19966.1"/>
    </source>
</evidence>
<proteinExistence type="predicted"/>
<feature type="compositionally biased region" description="Polar residues" evidence="1">
    <location>
        <begin position="29"/>
        <end position="41"/>
    </location>
</feature>
<feature type="region of interest" description="Disordered" evidence="1">
    <location>
        <begin position="265"/>
        <end position="341"/>
    </location>
</feature>
<sequence>MSSPSAASSSSSRSSSPELAEASSSSAPTQRLQTNTANTSRYIPPLNYQHAQFPASSGRDFKDLRAPGQTGSSSKSQSQGKQVWIIKIPDGVDPSQLDGLKVSLPDRTASDKPLATLTSKRKEANGQVKDTYQLFGSSLSTKHDLPSDARNPQSGLKKSKAKRDGEKSQLVEEAEGQERSEGKEGYAGHMSGIRAYIPVAGSKEGLVTAASVPIVQHLEFVMAPPAVKNEESSSSAKTQAKQKVGPKLRELSGYFAPAGSLYNEEAASSKTSVSSSPQESQSTSAISASEKKRKSAEVHADDSLEGSSKKKGKTEKKKDPDAKAASSPKKEKKRRDKDAKA</sequence>
<feature type="compositionally biased region" description="Low complexity" evidence="1">
    <location>
        <begin position="265"/>
        <end position="287"/>
    </location>
</feature>
<keyword evidence="3" id="KW-1185">Reference proteome</keyword>
<dbReference type="RefSeq" id="XP_025347126.1">
    <property type="nucleotide sequence ID" value="XM_025492731.1"/>
</dbReference>
<feature type="region of interest" description="Disordered" evidence="1">
    <location>
        <begin position="226"/>
        <end position="249"/>
    </location>
</feature>
<feature type="compositionally biased region" description="Basic and acidic residues" evidence="1">
    <location>
        <begin position="162"/>
        <end position="186"/>
    </location>
</feature>
<dbReference type="AlphaFoldDB" id="A0A316U3U8"/>
<name>A0A316U3U8_9BASI</name>
<dbReference type="Proteomes" id="UP000245942">
    <property type="component" value="Unassembled WGS sequence"/>
</dbReference>
<feature type="region of interest" description="Disordered" evidence="1">
    <location>
        <begin position="1"/>
        <end position="189"/>
    </location>
</feature>
<feature type="compositionally biased region" description="Polar residues" evidence="1">
    <location>
        <begin position="128"/>
        <end position="140"/>
    </location>
</feature>
<dbReference type="EMBL" id="KZ819329">
    <property type="protein sequence ID" value="PWN19966.1"/>
    <property type="molecule type" value="Genomic_DNA"/>
</dbReference>
<reference evidence="2 3" key="1">
    <citation type="journal article" date="2018" name="Mol. Biol. Evol.">
        <title>Broad Genomic Sampling Reveals a Smut Pathogenic Ancestry of the Fungal Clade Ustilaginomycotina.</title>
        <authorList>
            <person name="Kijpornyongpan T."/>
            <person name="Mondo S.J."/>
            <person name="Barry K."/>
            <person name="Sandor L."/>
            <person name="Lee J."/>
            <person name="Lipzen A."/>
            <person name="Pangilinan J."/>
            <person name="LaButti K."/>
            <person name="Hainaut M."/>
            <person name="Henrissat B."/>
            <person name="Grigoriev I.V."/>
            <person name="Spatafora J.W."/>
            <person name="Aime M.C."/>
        </authorList>
    </citation>
    <scope>NUCLEOTIDE SEQUENCE [LARGE SCALE GENOMIC DNA]</scope>
    <source>
        <strain evidence="2 3">MCA 4718</strain>
    </source>
</reference>
<evidence type="ECO:0000313" key="3">
    <source>
        <dbReference type="Proteomes" id="UP000245942"/>
    </source>
</evidence>
<dbReference type="OrthoDB" id="76224at2759"/>
<organism evidence="2 3">
    <name type="scientific">Pseudomicrostroma glucosiphilum</name>
    <dbReference type="NCBI Taxonomy" id="1684307"/>
    <lineage>
        <taxon>Eukaryota</taxon>
        <taxon>Fungi</taxon>
        <taxon>Dikarya</taxon>
        <taxon>Basidiomycota</taxon>
        <taxon>Ustilaginomycotina</taxon>
        <taxon>Exobasidiomycetes</taxon>
        <taxon>Microstromatales</taxon>
        <taxon>Microstromatales incertae sedis</taxon>
        <taxon>Pseudomicrostroma</taxon>
    </lineage>
</organism>
<dbReference type="Gene3D" id="6.20.250.70">
    <property type="match status" value="1"/>
</dbReference>
<gene>
    <name evidence="2" type="ORF">BCV69DRAFT_283498</name>
</gene>